<dbReference type="PANTHER" id="PTHR47447">
    <property type="entry name" value="OS03G0856100 PROTEIN"/>
    <property type="match status" value="1"/>
</dbReference>
<feature type="repeat" description="PPR" evidence="3">
    <location>
        <begin position="321"/>
        <end position="355"/>
    </location>
</feature>
<dbReference type="AlphaFoldDB" id="A0A4Y7IC77"/>
<dbReference type="NCBIfam" id="TIGR00756">
    <property type="entry name" value="PPR"/>
    <property type="match status" value="8"/>
</dbReference>
<dbReference type="InterPro" id="IPR011990">
    <property type="entry name" value="TPR-like_helical_dom_sf"/>
</dbReference>
<dbReference type="InterPro" id="IPR002885">
    <property type="entry name" value="PPR_rpt"/>
</dbReference>
<organism evidence="4 5">
    <name type="scientific">Papaver somniferum</name>
    <name type="common">Opium poppy</name>
    <dbReference type="NCBI Taxonomy" id="3469"/>
    <lineage>
        <taxon>Eukaryota</taxon>
        <taxon>Viridiplantae</taxon>
        <taxon>Streptophyta</taxon>
        <taxon>Embryophyta</taxon>
        <taxon>Tracheophyta</taxon>
        <taxon>Spermatophyta</taxon>
        <taxon>Magnoliopsida</taxon>
        <taxon>Ranunculales</taxon>
        <taxon>Papaveraceae</taxon>
        <taxon>Papaveroideae</taxon>
        <taxon>Papaver</taxon>
    </lineage>
</organism>
<feature type="repeat" description="PPR" evidence="3">
    <location>
        <begin position="356"/>
        <end position="390"/>
    </location>
</feature>
<reference evidence="4 5" key="1">
    <citation type="journal article" date="2018" name="Science">
        <title>The opium poppy genome and morphinan production.</title>
        <authorList>
            <person name="Guo L."/>
            <person name="Winzer T."/>
            <person name="Yang X."/>
            <person name="Li Y."/>
            <person name="Ning Z."/>
            <person name="He Z."/>
            <person name="Teodor R."/>
            <person name="Lu Y."/>
            <person name="Bowser T.A."/>
            <person name="Graham I.A."/>
            <person name="Ye K."/>
        </authorList>
    </citation>
    <scope>NUCLEOTIDE SEQUENCE [LARGE SCALE GENOMIC DNA]</scope>
    <source>
        <strain evidence="5">cv. HN1</strain>
        <tissue evidence="4">Leaves</tissue>
    </source>
</reference>
<evidence type="ECO:0000256" key="1">
    <source>
        <dbReference type="ARBA" id="ARBA00007626"/>
    </source>
</evidence>
<dbReference type="Gramene" id="RZC44999">
    <property type="protein sequence ID" value="RZC44999"/>
    <property type="gene ID" value="C5167_037945"/>
</dbReference>
<feature type="repeat" description="PPR" evidence="3">
    <location>
        <begin position="286"/>
        <end position="320"/>
    </location>
</feature>
<feature type="repeat" description="PPR" evidence="3">
    <location>
        <begin position="251"/>
        <end position="285"/>
    </location>
</feature>
<gene>
    <name evidence="4" type="ORF">C5167_037945</name>
</gene>
<dbReference type="Pfam" id="PF13041">
    <property type="entry name" value="PPR_2"/>
    <property type="match status" value="4"/>
</dbReference>
<keyword evidence="2" id="KW-0677">Repeat</keyword>
<dbReference type="SUPFAM" id="SSF48452">
    <property type="entry name" value="TPR-like"/>
    <property type="match status" value="1"/>
</dbReference>
<feature type="repeat" description="PPR" evidence="3">
    <location>
        <begin position="182"/>
        <end position="216"/>
    </location>
</feature>
<name>A0A4Y7IC77_PAPSO</name>
<dbReference type="Gene3D" id="1.25.40.10">
    <property type="entry name" value="Tetratricopeptide repeat domain"/>
    <property type="match status" value="4"/>
</dbReference>
<feature type="repeat" description="PPR" evidence="3">
    <location>
        <begin position="461"/>
        <end position="496"/>
    </location>
</feature>
<evidence type="ECO:0000256" key="2">
    <source>
        <dbReference type="ARBA" id="ARBA00022737"/>
    </source>
</evidence>
<evidence type="ECO:0000256" key="3">
    <source>
        <dbReference type="PROSITE-ProRule" id="PRU00708"/>
    </source>
</evidence>
<dbReference type="OMA" id="FLTEMIE"/>
<evidence type="ECO:0000313" key="5">
    <source>
        <dbReference type="Proteomes" id="UP000316621"/>
    </source>
</evidence>
<dbReference type="EMBL" id="CM010715">
    <property type="protein sequence ID" value="RZC44999.1"/>
    <property type="molecule type" value="Genomic_DNA"/>
</dbReference>
<evidence type="ECO:0000313" key="4">
    <source>
        <dbReference type="EMBL" id="RZC44999.1"/>
    </source>
</evidence>
<protein>
    <submittedName>
        <fullName evidence="4">Uncharacterized protein</fullName>
    </submittedName>
</protein>
<dbReference type="Proteomes" id="UP000316621">
    <property type="component" value="Chromosome 1"/>
</dbReference>
<dbReference type="Pfam" id="PF01535">
    <property type="entry name" value="PPR"/>
    <property type="match status" value="2"/>
</dbReference>
<dbReference type="PROSITE" id="PS51375">
    <property type="entry name" value="PPR"/>
    <property type="match status" value="8"/>
</dbReference>
<dbReference type="PANTHER" id="PTHR47447:SF28">
    <property type="entry name" value="PENTACOTRIPEPTIDE-REPEAT REGION OF PRORP DOMAIN-CONTAINING PROTEIN"/>
    <property type="match status" value="1"/>
</dbReference>
<comment type="similarity">
    <text evidence="1">Belongs to the PPR family. P subfamily.</text>
</comment>
<feature type="repeat" description="PPR" evidence="3">
    <location>
        <begin position="391"/>
        <end position="425"/>
    </location>
</feature>
<accession>A0A4Y7IC77</accession>
<proteinExistence type="inferred from homology"/>
<sequence length="685" mass="78184">MAITKSKIKLPFILSPLSKLSFKPNFFCSATDIHIDEEELNDNENEKSNQKKEISPAEALLAEKFHSIIKDHHRKNPDPDSKHPSPLNPNFTFPNLTSDFFQISEPITPVVVTQVVEKCGDIRYDTPFLETLSFFNWVMSRPEFEQNPEPYNEMIDLAGKLHHFNLAWDLIGLMKNRNVEITISTFTVLIKRYVRAGLAAEAVHAFNRMEEFGCKPDKNAFSTVIALFSKQRRAEEAQAFFDLLKEEFGVDVVIHTSLIYGWCRAGNVLQAEKVFAEMKDSGIEPNVYTYSIVIDALCKCGQTTRAQDVFAEMIDVGCELNSITFNSLMRGHVKAGRTEKVLQVYNQMKELSCPADIVTYNFLIDTHCKDGNVDSAIKVLNQMVKNECAPNPHSFNPIFRRIAKRKDVKEAHKMYQRMKELNCKPNAITYNILMKMFAESRSIDMVLKFKKDMDETEVEPNLYTYKVLIPLYCGPRHWDKALQLFTEMIEEKGLKPPLPLYEMLLKQLKQAGQMEKHEELVEKMVGRGFASRQVSPCRNLKSFIPTLSHGYWQRVSQHFGIDILIQEVNLDCVNAMFKLSSRSTPIQRNYVFPFLLSVYGICGLAGTSGCLNDNLTSLLPLVNWHFQKLENVPPYSRYGEANIGAGILAKYDVSTCLCNVWLDNPPSFLGTVLWENISGRAFPVL</sequence>
<keyword evidence="5" id="KW-1185">Reference proteome</keyword>
<feature type="repeat" description="PPR" evidence="3">
    <location>
        <begin position="426"/>
        <end position="460"/>
    </location>
</feature>